<sequence length="53" mass="5793">MNLMPLLLAPFAIKLHAFIALALVPLSSFWVHEIRLTGAGLPDRITHDVLMAG</sequence>
<proteinExistence type="predicted"/>
<organism evidence="1 2">
    <name type="scientific">Thalassovita litoralis</name>
    <dbReference type="NCBI Taxonomy" id="1010611"/>
    <lineage>
        <taxon>Bacteria</taxon>
        <taxon>Pseudomonadati</taxon>
        <taxon>Pseudomonadota</taxon>
        <taxon>Alphaproteobacteria</taxon>
        <taxon>Rhodobacterales</taxon>
        <taxon>Roseobacteraceae</taxon>
        <taxon>Thalassovita</taxon>
    </lineage>
</organism>
<protein>
    <submittedName>
        <fullName evidence="1">Uncharacterized protein</fullName>
    </submittedName>
</protein>
<dbReference type="AlphaFoldDB" id="A0A521EYQ1"/>
<accession>A0A521EYQ1</accession>
<gene>
    <name evidence="1" type="ORF">SAMN06265173_12155</name>
</gene>
<keyword evidence="2" id="KW-1185">Reference proteome</keyword>
<reference evidence="1 2" key="1">
    <citation type="submission" date="2017-05" db="EMBL/GenBank/DDBJ databases">
        <authorList>
            <person name="Varghese N."/>
            <person name="Submissions S."/>
        </authorList>
    </citation>
    <scope>NUCLEOTIDE SEQUENCE [LARGE SCALE GENOMIC DNA]</scope>
    <source>
        <strain evidence="1 2">DSM 29506</strain>
    </source>
</reference>
<name>A0A521EYQ1_9RHOB</name>
<dbReference type="Proteomes" id="UP000316030">
    <property type="component" value="Unassembled WGS sequence"/>
</dbReference>
<dbReference type="EMBL" id="FXTO01000021">
    <property type="protein sequence ID" value="SMO89064.1"/>
    <property type="molecule type" value="Genomic_DNA"/>
</dbReference>
<evidence type="ECO:0000313" key="1">
    <source>
        <dbReference type="EMBL" id="SMO89064.1"/>
    </source>
</evidence>
<evidence type="ECO:0000313" key="2">
    <source>
        <dbReference type="Proteomes" id="UP000316030"/>
    </source>
</evidence>
<dbReference type="RefSeq" id="WP_185959026.1">
    <property type="nucleotide sequence ID" value="NZ_FXTO01000021.1"/>
</dbReference>